<dbReference type="AlphaFoldDB" id="A0A1X7JMS4"/>
<dbReference type="InterPro" id="IPR036271">
    <property type="entry name" value="Tet_transcr_reg_TetR-rel_C_sf"/>
</dbReference>
<dbReference type="InterPro" id="IPR013571">
    <property type="entry name" value="Tscrpt_reg_QacR_C"/>
</dbReference>
<gene>
    <name evidence="6" type="ORF">SAMN06295960_1768</name>
</gene>
<dbReference type="EMBL" id="FXAZ01000001">
    <property type="protein sequence ID" value="SMG29520.1"/>
    <property type="molecule type" value="Genomic_DNA"/>
</dbReference>
<dbReference type="Pfam" id="PF08360">
    <property type="entry name" value="TetR_C_5"/>
    <property type="match status" value="1"/>
</dbReference>
<evidence type="ECO:0000256" key="4">
    <source>
        <dbReference type="PROSITE-ProRule" id="PRU00335"/>
    </source>
</evidence>
<keyword evidence="1" id="KW-0805">Transcription regulation</keyword>
<sequence length="207" mass="24057">MNKKQLQSEQTKKKIAHAARNLFVQKGYKATSIEDIVEATGSSKGNIYYHFKSKEGLFLYLIEEWDYDWDQKWREKESLYPTTIDKFFGFAEQMVLEDLNHPLTKSADEFFKSEEQTSEMEERITDMVQRHLQFNQQLIQEGIDAGQFHAQDTNSLAVILEGLMFGLSHMSRKSSLQEALALYHDAIKVFLYGIAANRPEDQSNNEE</sequence>
<keyword evidence="7" id="KW-1185">Reference proteome</keyword>
<dbReference type="Gene3D" id="1.10.10.60">
    <property type="entry name" value="Homeodomain-like"/>
    <property type="match status" value="1"/>
</dbReference>
<keyword evidence="3" id="KW-0804">Transcription</keyword>
<feature type="DNA-binding region" description="H-T-H motif" evidence="4">
    <location>
        <begin position="32"/>
        <end position="51"/>
    </location>
</feature>
<dbReference type="PROSITE" id="PS50977">
    <property type="entry name" value="HTH_TETR_2"/>
    <property type="match status" value="1"/>
</dbReference>
<evidence type="ECO:0000313" key="6">
    <source>
        <dbReference type="EMBL" id="SMG29520.1"/>
    </source>
</evidence>
<evidence type="ECO:0000259" key="5">
    <source>
        <dbReference type="PROSITE" id="PS50977"/>
    </source>
</evidence>
<feature type="domain" description="HTH tetR-type" evidence="5">
    <location>
        <begin position="9"/>
        <end position="69"/>
    </location>
</feature>
<dbReference type="GO" id="GO:0045892">
    <property type="term" value="P:negative regulation of DNA-templated transcription"/>
    <property type="evidence" value="ECO:0007669"/>
    <property type="project" value="InterPro"/>
</dbReference>
<dbReference type="SUPFAM" id="SSF46689">
    <property type="entry name" value="Homeodomain-like"/>
    <property type="match status" value="1"/>
</dbReference>
<dbReference type="InterPro" id="IPR009057">
    <property type="entry name" value="Homeodomain-like_sf"/>
</dbReference>
<accession>A0A1X7JMS4</accession>
<dbReference type="InterPro" id="IPR023772">
    <property type="entry name" value="DNA-bd_HTH_TetR-type_CS"/>
</dbReference>
<protein>
    <submittedName>
        <fullName evidence="6">Transcriptional regulator, TetR family</fullName>
    </submittedName>
</protein>
<dbReference type="InterPro" id="IPR001647">
    <property type="entry name" value="HTH_TetR"/>
</dbReference>
<dbReference type="PRINTS" id="PR00455">
    <property type="entry name" value="HTHTETR"/>
</dbReference>
<dbReference type="PANTHER" id="PTHR47506:SF6">
    <property type="entry name" value="HTH-TYPE TRANSCRIPTIONAL REPRESSOR NEMR"/>
    <property type="match status" value="1"/>
</dbReference>
<organism evidence="6 7">
    <name type="scientific">Paenibacillus aquistagni</name>
    <dbReference type="NCBI Taxonomy" id="1852522"/>
    <lineage>
        <taxon>Bacteria</taxon>
        <taxon>Bacillati</taxon>
        <taxon>Bacillota</taxon>
        <taxon>Bacilli</taxon>
        <taxon>Bacillales</taxon>
        <taxon>Paenibacillaceae</taxon>
        <taxon>Paenibacillus</taxon>
    </lineage>
</organism>
<evidence type="ECO:0000256" key="3">
    <source>
        <dbReference type="ARBA" id="ARBA00023163"/>
    </source>
</evidence>
<dbReference type="Proteomes" id="UP000193834">
    <property type="component" value="Unassembled WGS sequence"/>
</dbReference>
<dbReference type="PROSITE" id="PS01081">
    <property type="entry name" value="HTH_TETR_1"/>
    <property type="match status" value="1"/>
</dbReference>
<dbReference type="GO" id="GO:0003677">
    <property type="term" value="F:DNA binding"/>
    <property type="evidence" value="ECO:0007669"/>
    <property type="project" value="UniProtKB-UniRule"/>
</dbReference>
<dbReference type="PANTHER" id="PTHR47506">
    <property type="entry name" value="TRANSCRIPTIONAL REGULATORY PROTEIN"/>
    <property type="match status" value="1"/>
</dbReference>
<keyword evidence="2 4" id="KW-0238">DNA-binding</keyword>
<evidence type="ECO:0000313" key="7">
    <source>
        <dbReference type="Proteomes" id="UP000193834"/>
    </source>
</evidence>
<evidence type="ECO:0000256" key="1">
    <source>
        <dbReference type="ARBA" id="ARBA00023015"/>
    </source>
</evidence>
<dbReference type="RefSeq" id="WP_085493869.1">
    <property type="nucleotide sequence ID" value="NZ_FXAZ01000001.1"/>
</dbReference>
<dbReference type="STRING" id="1852522.SAMN06295960_1768"/>
<evidence type="ECO:0000256" key="2">
    <source>
        <dbReference type="ARBA" id="ARBA00023125"/>
    </source>
</evidence>
<reference evidence="6 7" key="1">
    <citation type="submission" date="2017-04" db="EMBL/GenBank/DDBJ databases">
        <authorList>
            <person name="Afonso C.L."/>
            <person name="Miller P.J."/>
            <person name="Scott M.A."/>
            <person name="Spackman E."/>
            <person name="Goraichik I."/>
            <person name="Dimitrov K.M."/>
            <person name="Suarez D.L."/>
            <person name="Swayne D.E."/>
        </authorList>
    </citation>
    <scope>NUCLEOTIDE SEQUENCE [LARGE SCALE GENOMIC DNA]</scope>
    <source>
        <strain evidence="6 7">11</strain>
    </source>
</reference>
<dbReference type="Pfam" id="PF00440">
    <property type="entry name" value="TetR_N"/>
    <property type="match status" value="1"/>
</dbReference>
<proteinExistence type="predicted"/>
<dbReference type="OrthoDB" id="9785164at2"/>
<dbReference type="Gene3D" id="1.10.357.10">
    <property type="entry name" value="Tetracycline Repressor, domain 2"/>
    <property type="match status" value="1"/>
</dbReference>
<dbReference type="SUPFAM" id="SSF48498">
    <property type="entry name" value="Tetracyclin repressor-like, C-terminal domain"/>
    <property type="match status" value="1"/>
</dbReference>
<name>A0A1X7JMS4_9BACL</name>
<dbReference type="GO" id="GO:0003700">
    <property type="term" value="F:DNA-binding transcription factor activity"/>
    <property type="evidence" value="ECO:0007669"/>
    <property type="project" value="InterPro"/>
</dbReference>